<name>A0ACB8DC87_DERSI</name>
<dbReference type="Proteomes" id="UP000821865">
    <property type="component" value="Chromosome 2"/>
</dbReference>
<reference evidence="1" key="1">
    <citation type="submission" date="2020-05" db="EMBL/GenBank/DDBJ databases">
        <title>Large-scale comparative analyses of tick genomes elucidate their genetic diversity and vector capacities.</title>
        <authorList>
            <person name="Jia N."/>
            <person name="Wang J."/>
            <person name="Shi W."/>
            <person name="Du L."/>
            <person name="Sun Y."/>
            <person name="Zhan W."/>
            <person name="Jiang J."/>
            <person name="Wang Q."/>
            <person name="Zhang B."/>
            <person name="Ji P."/>
            <person name="Sakyi L.B."/>
            <person name="Cui X."/>
            <person name="Yuan T."/>
            <person name="Jiang B."/>
            <person name="Yang W."/>
            <person name="Lam T.T.-Y."/>
            <person name="Chang Q."/>
            <person name="Ding S."/>
            <person name="Wang X."/>
            <person name="Zhu J."/>
            <person name="Ruan X."/>
            <person name="Zhao L."/>
            <person name="Wei J."/>
            <person name="Que T."/>
            <person name="Du C."/>
            <person name="Cheng J."/>
            <person name="Dai P."/>
            <person name="Han X."/>
            <person name="Huang E."/>
            <person name="Gao Y."/>
            <person name="Liu J."/>
            <person name="Shao H."/>
            <person name="Ye R."/>
            <person name="Li L."/>
            <person name="Wei W."/>
            <person name="Wang X."/>
            <person name="Wang C."/>
            <person name="Yang T."/>
            <person name="Huo Q."/>
            <person name="Li W."/>
            <person name="Guo W."/>
            <person name="Chen H."/>
            <person name="Zhou L."/>
            <person name="Ni X."/>
            <person name="Tian J."/>
            <person name="Zhou Y."/>
            <person name="Sheng Y."/>
            <person name="Liu T."/>
            <person name="Pan Y."/>
            <person name="Xia L."/>
            <person name="Li J."/>
            <person name="Zhao F."/>
            <person name="Cao W."/>
        </authorList>
    </citation>
    <scope>NUCLEOTIDE SEQUENCE</scope>
    <source>
        <strain evidence="1">Dsil-2018</strain>
    </source>
</reference>
<gene>
    <name evidence="1" type="ORF">HPB49_009274</name>
</gene>
<comment type="caution">
    <text evidence="1">The sequence shown here is derived from an EMBL/GenBank/DDBJ whole genome shotgun (WGS) entry which is preliminary data.</text>
</comment>
<dbReference type="EMBL" id="CM023471">
    <property type="protein sequence ID" value="KAH7965648.1"/>
    <property type="molecule type" value="Genomic_DNA"/>
</dbReference>
<evidence type="ECO:0000313" key="2">
    <source>
        <dbReference type="Proteomes" id="UP000821865"/>
    </source>
</evidence>
<proteinExistence type="predicted"/>
<keyword evidence="2" id="KW-1185">Reference proteome</keyword>
<accession>A0ACB8DC87</accession>
<organism evidence="1 2">
    <name type="scientific">Dermacentor silvarum</name>
    <name type="common">Tick</name>
    <dbReference type="NCBI Taxonomy" id="543639"/>
    <lineage>
        <taxon>Eukaryota</taxon>
        <taxon>Metazoa</taxon>
        <taxon>Ecdysozoa</taxon>
        <taxon>Arthropoda</taxon>
        <taxon>Chelicerata</taxon>
        <taxon>Arachnida</taxon>
        <taxon>Acari</taxon>
        <taxon>Parasitiformes</taxon>
        <taxon>Ixodida</taxon>
        <taxon>Ixodoidea</taxon>
        <taxon>Ixodidae</taxon>
        <taxon>Rhipicephalinae</taxon>
        <taxon>Dermacentor</taxon>
    </lineage>
</organism>
<evidence type="ECO:0000313" key="1">
    <source>
        <dbReference type="EMBL" id="KAH7965648.1"/>
    </source>
</evidence>
<protein>
    <submittedName>
        <fullName evidence="1">Uncharacterized protein</fullName>
    </submittedName>
</protein>
<sequence length="242" mass="26171">MADANCSFDLVPKNVWMVLSGAAAMQSEQRGLYQSLLQQSRRPDLVETIQIDVPRTFPDNVYFHGGGQQQQSLFNVLVAYAHFNQVSAIARCRGGAQGLNFIAGLLLLATEDEEATFWLLRALLERLLPDYYGRHMTGLLTDIEGADATSARTSGQARGVLAIMTTKWFVCLFAEVLPIEAAEGAPKRTSSSSPSAIGGRCFKDGQSPAAPNTSGQLTDPSTASTAEILTARSVLNMRRSNL</sequence>